<evidence type="ECO:0000256" key="10">
    <source>
        <dbReference type="ARBA" id="ARBA00022833"/>
    </source>
</evidence>
<evidence type="ECO:0000256" key="15">
    <source>
        <dbReference type="ARBA" id="ARBA00047364"/>
    </source>
</evidence>
<dbReference type="Gene3D" id="2.20.28.20">
    <property type="entry name" value="Methionyl-tRNA synthetase, Zn-domain"/>
    <property type="match status" value="1"/>
</dbReference>
<evidence type="ECO:0000256" key="5">
    <source>
        <dbReference type="ARBA" id="ARBA00022490"/>
    </source>
</evidence>
<dbReference type="InterPro" id="IPR015413">
    <property type="entry name" value="Methionyl/Leucyl_tRNA_Synth"/>
</dbReference>
<dbReference type="NCBIfam" id="TIGR00399">
    <property type="entry name" value="metG_C_term"/>
    <property type="match status" value="1"/>
</dbReference>
<dbReference type="NCBIfam" id="NF001100">
    <property type="entry name" value="PRK00133.1"/>
    <property type="match status" value="1"/>
</dbReference>
<dbReference type="InterPro" id="IPR014729">
    <property type="entry name" value="Rossmann-like_a/b/a_fold"/>
</dbReference>
<evidence type="ECO:0000313" key="19">
    <source>
        <dbReference type="EMBL" id="EFV95220.1"/>
    </source>
</evidence>
<evidence type="ECO:0000256" key="1">
    <source>
        <dbReference type="ARBA" id="ARBA00003314"/>
    </source>
</evidence>
<dbReference type="SUPFAM" id="SSF47323">
    <property type="entry name" value="Anticodon-binding domain of a subclass of class I aminoacyl-tRNA synthetases"/>
    <property type="match status" value="1"/>
</dbReference>
<dbReference type="InterPro" id="IPR023458">
    <property type="entry name" value="Met-tRNA_ligase_1"/>
</dbReference>
<reference evidence="19 20" key="1">
    <citation type="submission" date="2010-12" db="EMBL/GenBank/DDBJ databases">
        <authorList>
            <person name="Muzny D."/>
            <person name="Qin X."/>
            <person name="Deng J."/>
            <person name="Jiang H."/>
            <person name="Liu Y."/>
            <person name="Qu J."/>
            <person name="Song X.-Z."/>
            <person name="Zhang L."/>
            <person name="Thornton R."/>
            <person name="Coyle M."/>
            <person name="Francisco L."/>
            <person name="Jackson L."/>
            <person name="Javaid M."/>
            <person name="Korchina V."/>
            <person name="Kovar C."/>
            <person name="Mata R."/>
            <person name="Mathew T."/>
            <person name="Ngo R."/>
            <person name="Nguyen L."/>
            <person name="Nguyen N."/>
            <person name="Okwuonu G."/>
            <person name="Ongeri F."/>
            <person name="Pham C."/>
            <person name="Simmons D."/>
            <person name="Wilczek-Boney K."/>
            <person name="Hale W."/>
            <person name="Jakkamsetti A."/>
            <person name="Pham P."/>
            <person name="Ruth R."/>
            <person name="San Lucas F."/>
            <person name="Warren J."/>
            <person name="Zhang J."/>
            <person name="Zhao Z."/>
            <person name="Zhou C."/>
            <person name="Zhu D."/>
            <person name="Lee S."/>
            <person name="Bess C."/>
            <person name="Blankenburg K."/>
            <person name="Forbes L."/>
            <person name="Fu Q."/>
            <person name="Gubbala S."/>
            <person name="Hirani K."/>
            <person name="Jayaseelan J.C."/>
            <person name="Lara F."/>
            <person name="Munidasa M."/>
            <person name="Palculict T."/>
            <person name="Patil S."/>
            <person name="Pu L.-L."/>
            <person name="Saada N."/>
            <person name="Tang L."/>
            <person name="Weissenberger G."/>
            <person name="Zhu Y."/>
            <person name="Hemphill L."/>
            <person name="Shang Y."/>
            <person name="Youmans B."/>
            <person name="Ayvaz T."/>
            <person name="Ross M."/>
            <person name="Santibanez J."/>
            <person name="Aqrawi P."/>
            <person name="Gross S."/>
            <person name="Joshi V."/>
            <person name="Fowler G."/>
            <person name="Nazareth L."/>
            <person name="Reid J."/>
            <person name="Worley K."/>
            <person name="Petrosino J."/>
            <person name="Highlander S."/>
            <person name="Gibbs R."/>
        </authorList>
    </citation>
    <scope>NUCLEOTIDE SEQUENCE [LARGE SCALE GENOMIC DNA]</scope>
    <source>
        <strain evidence="19 20">ATCC 51599</strain>
    </source>
</reference>
<evidence type="ECO:0000313" key="20">
    <source>
        <dbReference type="Proteomes" id="UP000011021"/>
    </source>
</evidence>
<evidence type="ECO:0000256" key="17">
    <source>
        <dbReference type="SAM" id="MobiDB-lite"/>
    </source>
</evidence>
<dbReference type="PROSITE" id="PS50886">
    <property type="entry name" value="TRBD"/>
    <property type="match status" value="1"/>
</dbReference>
<dbReference type="InterPro" id="IPR004495">
    <property type="entry name" value="Met-tRNA-synth_bsu_C"/>
</dbReference>
<feature type="binding site" evidence="16">
    <location>
        <position position="212"/>
    </location>
    <ligand>
        <name>Zn(2+)</name>
        <dbReference type="ChEBI" id="CHEBI:29105"/>
    </ligand>
</feature>
<keyword evidence="7 16" id="KW-0436">Ligase</keyword>
<dbReference type="CDD" id="cd07957">
    <property type="entry name" value="Anticodon_Ia_Met"/>
    <property type="match status" value="1"/>
</dbReference>
<dbReference type="InterPro" id="IPR002547">
    <property type="entry name" value="tRNA-bd_dom"/>
</dbReference>
<dbReference type="GO" id="GO:0004825">
    <property type="term" value="F:methionine-tRNA ligase activity"/>
    <property type="evidence" value="ECO:0007669"/>
    <property type="project" value="UniProtKB-UniRule"/>
</dbReference>
<dbReference type="eggNOG" id="COG0143">
    <property type="taxonomic scope" value="Bacteria"/>
</dbReference>
<sequence length="789" mass="85997">MIRHRTGRAAALAKIGSSTPGMPGPLDGASCPPHAGILSTLSCVFMSQPQPSAASAAAAMPAATGQHPERLFITTALPYANGSFHIGHIMEYIQADIWVRFQRMLGKDVLFVGADDAHGAPIMLKAQAEGITPEELVARIAAERPYYLNGYHISFDHWHSTHSPENTALSQEIYRRLKAAGLVATRTIEQFFDPVKEMFLPDRYIKGECPNCHAKDQYGDACEVCSKVYAPTDLINPYSTLTGSTPVIRSSEHYFFSLSDPRCRQFLHDWLAQGRLQPEVANKAREWLGSDATDGEAAEGEGAGNPLADWDISRDEPYFGIPIPDAPGKYFYVWLDAPVGYLASLKALCEKRGLDFDAFIDPQAGQDPQRPYRQVHFIGKDIIYFHTLFWPAMLKFAGMHTPDNIFVHGFLTISGEKMSKSRGTGLSPKKYLELGMNPEWLRYYLAAKLNSRVEDVDFNAEDFVARVNSDLVGKLVNIASRSAGFILKRFDGRLAAASPATLAAFAESWPGADTLAELYEQRDYAKAMRAIMALADRVNQFVDAEKPWELAKDPAQTAKLHEVCSDALRGFAQLIALLAPVLPDTAARAAAFLNLPQPFTWAMVNEPLPAGHTIQPFQHLMQRVDPKQLDALFGLAAEAAAGAKAEGAPAKGGKDGKEKGNKDKAAGKAAASAAEGQPTEITIDDFLRPDLRVARIISAEKVEGSTKLLRLMLDVGEERPRQVFSGISAFYDPAQLPGRLTVMVANLKPRKMKFGLSEGMVLAASGATDDEGVFLLSPDSGAKAGMKVS</sequence>
<dbReference type="CDD" id="cd02800">
    <property type="entry name" value="tRNA_bind_EcMetRS_like"/>
    <property type="match status" value="1"/>
</dbReference>
<dbReference type="PANTHER" id="PTHR45765">
    <property type="entry name" value="METHIONINE--TRNA LIGASE"/>
    <property type="match status" value="1"/>
</dbReference>
<dbReference type="PRINTS" id="PR01041">
    <property type="entry name" value="TRNASYNTHMET"/>
</dbReference>
<comment type="caution">
    <text evidence="19">The sequence shown here is derived from an EMBL/GenBank/DDBJ whole genome shotgun (WGS) entry which is preliminary data.</text>
</comment>
<evidence type="ECO:0000256" key="2">
    <source>
        <dbReference type="ARBA" id="ARBA00004496"/>
    </source>
</evidence>
<comment type="cofactor">
    <cofactor evidence="16">
        <name>Zn(2+)</name>
        <dbReference type="ChEBI" id="CHEBI:29105"/>
    </cofactor>
    <text evidence="16">Binds 1 zinc ion per subunit.</text>
</comment>
<keyword evidence="14 16" id="KW-0030">Aminoacyl-tRNA synthetase</keyword>
<dbReference type="Pfam" id="PF01588">
    <property type="entry name" value="tRNA_bind"/>
    <property type="match status" value="1"/>
</dbReference>
<feature type="short sequence motif" description="'HIGH' region" evidence="16">
    <location>
        <begin position="78"/>
        <end position="88"/>
    </location>
</feature>
<dbReference type="InterPro" id="IPR029038">
    <property type="entry name" value="MetRS_Zn"/>
</dbReference>
<dbReference type="EMBL" id="AEQP01000004">
    <property type="protein sequence ID" value="EFV95220.1"/>
    <property type="molecule type" value="Genomic_DNA"/>
</dbReference>
<feature type="domain" description="TRNA-binding" evidence="18">
    <location>
        <begin position="685"/>
        <end position="789"/>
    </location>
</feature>
<feature type="binding site" evidence="16">
    <location>
        <position position="222"/>
    </location>
    <ligand>
        <name>Zn(2+)</name>
        <dbReference type="ChEBI" id="CHEBI:29105"/>
    </ligand>
</feature>
<evidence type="ECO:0000256" key="8">
    <source>
        <dbReference type="ARBA" id="ARBA00022723"/>
    </source>
</evidence>
<dbReference type="HAMAP" id="MF_00098">
    <property type="entry name" value="Met_tRNA_synth_type1"/>
    <property type="match status" value="1"/>
</dbReference>
<dbReference type="InterPro" id="IPR033911">
    <property type="entry name" value="MetRS_core"/>
</dbReference>
<dbReference type="NCBIfam" id="TIGR00398">
    <property type="entry name" value="metG"/>
    <property type="match status" value="1"/>
</dbReference>
<comment type="subunit">
    <text evidence="4 16">Homodimer.</text>
</comment>
<dbReference type="InterPro" id="IPR009080">
    <property type="entry name" value="tRNAsynth_Ia_anticodon-bd"/>
</dbReference>
<evidence type="ECO:0000256" key="3">
    <source>
        <dbReference type="ARBA" id="ARBA00008258"/>
    </source>
</evidence>
<dbReference type="Gene3D" id="1.10.730.10">
    <property type="entry name" value="Isoleucyl-tRNA Synthetase, Domain 1"/>
    <property type="match status" value="1"/>
</dbReference>
<keyword evidence="20" id="KW-1185">Reference proteome</keyword>
<comment type="similarity">
    <text evidence="3 16">Belongs to the class-I aminoacyl-tRNA synthetase family. MetG type 1 subfamily.</text>
</comment>
<name>E7RWW6_9BURK</name>
<keyword evidence="12 16" id="KW-0694">RNA-binding</keyword>
<dbReference type="Gene3D" id="2.40.50.140">
    <property type="entry name" value="Nucleic acid-binding proteins"/>
    <property type="match status" value="1"/>
</dbReference>
<dbReference type="InterPro" id="IPR012340">
    <property type="entry name" value="NA-bd_OB-fold"/>
</dbReference>
<feature type="short sequence motif" description="'KMSKS' region" evidence="16">
    <location>
        <begin position="417"/>
        <end position="421"/>
    </location>
</feature>
<dbReference type="SUPFAM" id="SSF52374">
    <property type="entry name" value="Nucleotidylyl transferase"/>
    <property type="match status" value="1"/>
</dbReference>
<dbReference type="CDD" id="cd00814">
    <property type="entry name" value="MetRS_core"/>
    <property type="match status" value="1"/>
</dbReference>
<evidence type="ECO:0000256" key="14">
    <source>
        <dbReference type="ARBA" id="ARBA00023146"/>
    </source>
</evidence>
<feature type="region of interest" description="Disordered" evidence="17">
    <location>
        <begin position="644"/>
        <end position="676"/>
    </location>
</feature>
<dbReference type="AlphaFoldDB" id="E7RWW6"/>
<dbReference type="SUPFAM" id="SSF57770">
    <property type="entry name" value="Methionyl-tRNA synthetase (MetRS), Zn-domain"/>
    <property type="match status" value="1"/>
</dbReference>
<dbReference type="InterPro" id="IPR041872">
    <property type="entry name" value="Anticodon_Met"/>
</dbReference>
<dbReference type="PROSITE" id="PS00178">
    <property type="entry name" value="AA_TRNA_LIGASE_I"/>
    <property type="match status" value="1"/>
</dbReference>
<dbReference type="InterPro" id="IPR014758">
    <property type="entry name" value="Met-tRNA_synth"/>
</dbReference>
<accession>E7RWW6</accession>
<organism evidence="19 20">
    <name type="scientific">Lautropia mirabilis ATCC 51599</name>
    <dbReference type="NCBI Taxonomy" id="887898"/>
    <lineage>
        <taxon>Bacteria</taxon>
        <taxon>Pseudomonadati</taxon>
        <taxon>Pseudomonadota</taxon>
        <taxon>Betaproteobacteria</taxon>
        <taxon>Burkholderiales</taxon>
        <taxon>Burkholderiaceae</taxon>
        <taxon>Lautropia</taxon>
    </lineage>
</organism>
<dbReference type="STRING" id="887898.HMPREF0551_1179"/>
<feature type="binding site" evidence="16">
    <location>
        <position position="225"/>
    </location>
    <ligand>
        <name>Zn(2+)</name>
        <dbReference type="ChEBI" id="CHEBI:29105"/>
    </ligand>
</feature>
<dbReference type="SUPFAM" id="SSF50249">
    <property type="entry name" value="Nucleic acid-binding proteins"/>
    <property type="match status" value="1"/>
</dbReference>
<evidence type="ECO:0000256" key="7">
    <source>
        <dbReference type="ARBA" id="ARBA00022598"/>
    </source>
</evidence>
<dbReference type="GO" id="GO:0006431">
    <property type="term" value="P:methionyl-tRNA aminoacylation"/>
    <property type="evidence" value="ECO:0007669"/>
    <property type="project" value="UniProtKB-UniRule"/>
</dbReference>
<dbReference type="HOGENOM" id="CLU_009710_7_0_4"/>
<evidence type="ECO:0000259" key="18">
    <source>
        <dbReference type="PROSITE" id="PS50886"/>
    </source>
</evidence>
<dbReference type="GO" id="GO:0000049">
    <property type="term" value="F:tRNA binding"/>
    <property type="evidence" value="ECO:0007669"/>
    <property type="project" value="UniProtKB-UniRule"/>
</dbReference>
<evidence type="ECO:0000256" key="16">
    <source>
        <dbReference type="HAMAP-Rule" id="MF_00098"/>
    </source>
</evidence>
<keyword evidence="13 16" id="KW-0648">Protein biosynthesis</keyword>
<comment type="subcellular location">
    <subcellularLocation>
        <location evidence="2 16">Cytoplasm</location>
    </subcellularLocation>
</comment>
<keyword evidence="11 16" id="KW-0067">ATP-binding</keyword>
<feature type="compositionally biased region" description="Low complexity" evidence="17">
    <location>
        <begin position="667"/>
        <end position="676"/>
    </location>
</feature>
<dbReference type="InterPro" id="IPR001412">
    <property type="entry name" value="aa-tRNA-synth_I_CS"/>
</dbReference>
<gene>
    <name evidence="16 19" type="primary">metG</name>
    <name evidence="19" type="ORF">HMPREF0551_1179</name>
</gene>
<keyword evidence="9 16" id="KW-0547">Nucleotide-binding</keyword>
<dbReference type="Pfam" id="PF09334">
    <property type="entry name" value="tRNA-synt_1g"/>
    <property type="match status" value="1"/>
</dbReference>
<protein>
    <recommendedName>
        <fullName evidence="16">Methionine--tRNA ligase</fullName>
        <ecNumber evidence="16">6.1.1.10</ecNumber>
    </recommendedName>
    <alternativeName>
        <fullName evidence="16">Methionyl-tRNA synthetase</fullName>
        <shortName evidence="16">MetRS</shortName>
    </alternativeName>
</protein>
<keyword evidence="8 16" id="KW-0479">Metal-binding</keyword>
<dbReference type="Gene3D" id="3.40.50.620">
    <property type="entry name" value="HUPs"/>
    <property type="match status" value="1"/>
</dbReference>
<feature type="binding site" evidence="16">
    <location>
        <position position="209"/>
    </location>
    <ligand>
        <name>Zn(2+)</name>
        <dbReference type="ChEBI" id="CHEBI:29105"/>
    </ligand>
</feature>
<keyword evidence="6 16" id="KW-0820">tRNA-binding</keyword>
<feature type="binding site" evidence="16">
    <location>
        <position position="420"/>
    </location>
    <ligand>
        <name>ATP</name>
        <dbReference type="ChEBI" id="CHEBI:30616"/>
    </ligand>
</feature>
<evidence type="ECO:0000256" key="9">
    <source>
        <dbReference type="ARBA" id="ARBA00022741"/>
    </source>
</evidence>
<dbReference type="Proteomes" id="UP000011021">
    <property type="component" value="Unassembled WGS sequence"/>
</dbReference>
<dbReference type="FunFam" id="2.20.28.20:FF:000001">
    <property type="entry name" value="Methionine--tRNA ligase"/>
    <property type="match status" value="1"/>
</dbReference>
<evidence type="ECO:0000256" key="6">
    <source>
        <dbReference type="ARBA" id="ARBA00022555"/>
    </source>
</evidence>
<proteinExistence type="inferred from homology"/>
<dbReference type="GO" id="GO:0005829">
    <property type="term" value="C:cytosol"/>
    <property type="evidence" value="ECO:0007669"/>
    <property type="project" value="TreeGrafter"/>
</dbReference>
<evidence type="ECO:0000256" key="4">
    <source>
        <dbReference type="ARBA" id="ARBA00011738"/>
    </source>
</evidence>
<dbReference type="GO" id="GO:0005524">
    <property type="term" value="F:ATP binding"/>
    <property type="evidence" value="ECO:0007669"/>
    <property type="project" value="UniProtKB-UniRule"/>
</dbReference>
<dbReference type="EC" id="6.1.1.10" evidence="16"/>
<comment type="function">
    <text evidence="1 16">Is required not only for elongation of protein synthesis but also for the initiation of all mRNA translation through initiator tRNA(fMet) aminoacylation.</text>
</comment>
<keyword evidence="10 16" id="KW-0862">Zinc</keyword>
<evidence type="ECO:0000256" key="11">
    <source>
        <dbReference type="ARBA" id="ARBA00022840"/>
    </source>
</evidence>
<keyword evidence="5 16" id="KW-0963">Cytoplasm</keyword>
<evidence type="ECO:0000256" key="12">
    <source>
        <dbReference type="ARBA" id="ARBA00022884"/>
    </source>
</evidence>
<evidence type="ECO:0000256" key="13">
    <source>
        <dbReference type="ARBA" id="ARBA00022917"/>
    </source>
</evidence>
<dbReference type="FunFam" id="2.40.50.140:FF:000042">
    <property type="entry name" value="Methionine--tRNA ligase"/>
    <property type="match status" value="1"/>
</dbReference>
<comment type="catalytic activity">
    <reaction evidence="15 16">
        <text>tRNA(Met) + L-methionine + ATP = L-methionyl-tRNA(Met) + AMP + diphosphate</text>
        <dbReference type="Rhea" id="RHEA:13481"/>
        <dbReference type="Rhea" id="RHEA-COMP:9667"/>
        <dbReference type="Rhea" id="RHEA-COMP:9698"/>
        <dbReference type="ChEBI" id="CHEBI:30616"/>
        <dbReference type="ChEBI" id="CHEBI:33019"/>
        <dbReference type="ChEBI" id="CHEBI:57844"/>
        <dbReference type="ChEBI" id="CHEBI:78442"/>
        <dbReference type="ChEBI" id="CHEBI:78530"/>
        <dbReference type="ChEBI" id="CHEBI:456215"/>
        <dbReference type="EC" id="6.1.1.10"/>
    </reaction>
</comment>
<dbReference type="GO" id="GO:0046872">
    <property type="term" value="F:metal ion binding"/>
    <property type="evidence" value="ECO:0007669"/>
    <property type="project" value="UniProtKB-KW"/>
</dbReference>
<feature type="compositionally biased region" description="Basic and acidic residues" evidence="17">
    <location>
        <begin position="652"/>
        <end position="666"/>
    </location>
</feature>
<dbReference type="PANTHER" id="PTHR45765:SF1">
    <property type="entry name" value="METHIONINE--TRNA LIGASE, CYTOPLASMIC"/>
    <property type="match status" value="1"/>
</dbReference>